<proteinExistence type="predicted"/>
<organism evidence="1 2">
    <name type="scientific">Achromobacter ruhlandii</name>
    <dbReference type="NCBI Taxonomy" id="72557"/>
    <lineage>
        <taxon>Bacteria</taxon>
        <taxon>Pseudomonadati</taxon>
        <taxon>Pseudomonadota</taxon>
        <taxon>Betaproteobacteria</taxon>
        <taxon>Burkholderiales</taxon>
        <taxon>Alcaligenaceae</taxon>
        <taxon>Achromobacter</taxon>
    </lineage>
</organism>
<protein>
    <submittedName>
        <fullName evidence="1">Uncharacterized protein</fullName>
    </submittedName>
</protein>
<sequence>MPFWSTVKVPYWPLPSLLTDQVCLSLTSTSVWVSWPDAVVVPSSLTAPVAAPLMVGASLVPLMVMVTLPVVPSAVVTVNVSVRCSLAPSCWTALASLSSLKVQLPLASIENVPYLPTKSVCGRNTASPASGSVTSSLPLAV</sequence>
<accession>A0A6S7ETU5</accession>
<dbReference type="EMBL" id="CADILE010000039">
    <property type="protein sequence ID" value="CAB3926169.1"/>
    <property type="molecule type" value="Genomic_DNA"/>
</dbReference>
<evidence type="ECO:0000313" key="2">
    <source>
        <dbReference type="Proteomes" id="UP000494122"/>
    </source>
</evidence>
<evidence type="ECO:0000313" key="1">
    <source>
        <dbReference type="EMBL" id="CAB3926169.1"/>
    </source>
</evidence>
<gene>
    <name evidence="1" type="ORF">LMG3328_05892</name>
</gene>
<name>A0A6S7ETU5_9BURK</name>
<dbReference type="Proteomes" id="UP000494122">
    <property type="component" value="Unassembled WGS sequence"/>
</dbReference>
<dbReference type="AlphaFoldDB" id="A0A6S7ETU5"/>
<reference evidence="1 2" key="1">
    <citation type="submission" date="2020-04" db="EMBL/GenBank/DDBJ databases">
        <authorList>
            <person name="De Canck E."/>
        </authorList>
    </citation>
    <scope>NUCLEOTIDE SEQUENCE [LARGE SCALE GENOMIC DNA]</scope>
    <source>
        <strain evidence="1 2">LMG 3328</strain>
    </source>
</reference>